<name>A0A3B6PS12_WHEAT</name>
<evidence type="ECO:0000313" key="7">
    <source>
        <dbReference type="Proteomes" id="UP000019116"/>
    </source>
</evidence>
<dbReference type="Gramene" id="TraesJUL6B03G03619630.1">
    <property type="protein sequence ID" value="TraesJUL6B03G03619630.1"/>
    <property type="gene ID" value="TraesJUL6B03G03619630"/>
</dbReference>
<dbReference type="SMR" id="A0A3B6PS12"/>
<dbReference type="Pfam" id="PF00226">
    <property type="entry name" value="DnaJ"/>
    <property type="match status" value="1"/>
</dbReference>
<dbReference type="Gramene" id="TraesSYM6B03G03531450.1">
    <property type="protein sequence ID" value="TraesSYM6B03G03531450.1"/>
    <property type="gene ID" value="TraesSYM6B03G03531450"/>
</dbReference>
<feature type="domain" description="J" evidence="5">
    <location>
        <begin position="30"/>
        <end position="95"/>
    </location>
</feature>
<dbReference type="GO" id="GO:0009737">
    <property type="term" value="P:response to abscisic acid"/>
    <property type="evidence" value="ECO:0000318"/>
    <property type="project" value="GO_Central"/>
</dbReference>
<dbReference type="Gramene" id="TraesARI6B03G03549130.1">
    <property type="protein sequence ID" value="TraesARI6B03G03549130.1"/>
    <property type="gene ID" value="TraesARI6B03G03549130"/>
</dbReference>
<reference evidence="6" key="1">
    <citation type="submission" date="2018-08" db="EMBL/GenBank/DDBJ databases">
        <authorList>
            <person name="Rossello M."/>
        </authorList>
    </citation>
    <scope>NUCLEOTIDE SEQUENCE [LARGE SCALE GENOMIC DNA]</scope>
    <source>
        <strain evidence="6">cv. Chinese Spring</strain>
    </source>
</reference>
<dbReference type="Gramene" id="TraesLAC6B03G03543970.1">
    <property type="protein sequence ID" value="TraesLAC6B03G03543970.1"/>
    <property type="gene ID" value="TraesLAC6B03G03543970"/>
</dbReference>
<dbReference type="PROSITE" id="PS00636">
    <property type="entry name" value="DNAJ_1"/>
    <property type="match status" value="1"/>
</dbReference>
<comment type="subcellular location">
    <subcellularLocation>
        <location evidence="1">Membrane</location>
    </subcellularLocation>
</comment>
<dbReference type="CDD" id="cd06257">
    <property type="entry name" value="DnaJ"/>
    <property type="match status" value="1"/>
</dbReference>
<dbReference type="GO" id="GO:0005783">
    <property type="term" value="C:endoplasmic reticulum"/>
    <property type="evidence" value="ECO:0007669"/>
    <property type="project" value="UniProtKB-ARBA"/>
</dbReference>
<proteinExistence type="predicted"/>
<dbReference type="Gramene" id="TraesCS6B02G340100.1">
    <property type="protein sequence ID" value="TraesCS6B02G340100.1"/>
    <property type="gene ID" value="TraesCS6B02G340100"/>
</dbReference>
<protein>
    <recommendedName>
        <fullName evidence="5">J domain-containing protein</fullName>
    </recommendedName>
</protein>
<keyword evidence="7" id="KW-1185">Reference proteome</keyword>
<dbReference type="SMART" id="SM00271">
    <property type="entry name" value="DnaJ"/>
    <property type="match status" value="1"/>
</dbReference>
<evidence type="ECO:0000259" key="5">
    <source>
        <dbReference type="PROSITE" id="PS50076"/>
    </source>
</evidence>
<dbReference type="SUPFAM" id="SSF46565">
    <property type="entry name" value="Chaperone J-domain"/>
    <property type="match status" value="1"/>
</dbReference>
<evidence type="ECO:0000256" key="2">
    <source>
        <dbReference type="ARBA" id="ARBA00023054"/>
    </source>
</evidence>
<feature type="compositionally biased region" description="Basic residues" evidence="4">
    <location>
        <begin position="417"/>
        <end position="444"/>
    </location>
</feature>
<sequence length="444" mass="49630">MAGRKFGSFKSENKGDSAASAAGAAAQRRDPYEVLGVGRNATEQEIKSAFRRMALKYHPDKNADDPVASEKFQEATFSYNILSDPDKRRQYDSSGFEAIEADSHELELDLSSLNTVNTMFAALFSKLGVPIKTTVSATVLEEALNGSVEIAQLHLGKSICRKVEKQSAHFYSVDITEEEAKLGLVCRVCSTAKSKFKLLYFEPEENGGLSLALQEDSAKTGKVTSAGMFFLGFPVYRFEHNNSAAAAKDPDSAFFKRLDGFQPCEVNELKEGTHYFAVYGDNFFKSATYTLEVVCAEPFSTEKEKLRSVEAKILAKRSELSKFESEYREVLAKFTEMTSRYAQEMQTIDELLNERNAIHASYTNSPTLKRSSSDSKGKTSSKGSKSDGDQSVRKEKKSKSPTTMEASASDEEGPNKKEKKPKERLRRKRWFNIHHLKVDKRRPC</sequence>
<dbReference type="Gramene" id="TraesWEE_scaffold_078834_01G000100.1">
    <property type="protein sequence ID" value="TraesWEE_scaffold_078834_01G000100.1"/>
    <property type="gene ID" value="TraesWEE_scaffold_078834_01G000100"/>
</dbReference>
<dbReference type="FunFam" id="1.10.287.110:FF:000097">
    <property type="entry name" value="Chaperone protein dnaJ 16"/>
    <property type="match status" value="1"/>
</dbReference>
<feature type="compositionally biased region" description="Basic and acidic residues" evidence="4">
    <location>
        <begin position="384"/>
        <end position="393"/>
    </location>
</feature>
<dbReference type="OMA" id="RWFNIPL"/>
<feature type="compositionally biased region" description="Low complexity" evidence="4">
    <location>
        <begin position="17"/>
        <end position="26"/>
    </location>
</feature>
<feature type="region of interest" description="Disordered" evidence="4">
    <location>
        <begin position="1"/>
        <end position="37"/>
    </location>
</feature>
<dbReference type="Proteomes" id="UP000019116">
    <property type="component" value="Chromosome 6B"/>
</dbReference>
<dbReference type="Gramene" id="TraesPARA_EIv1.0_2086940.1">
    <property type="protein sequence ID" value="TraesPARA_EIv1.0_2086940.1.CDS"/>
    <property type="gene ID" value="TraesPARA_EIv1.0_2086940"/>
</dbReference>
<dbReference type="RefSeq" id="XP_044414151.1">
    <property type="nucleotide sequence ID" value="XM_044558216.1"/>
</dbReference>
<dbReference type="Gramene" id="TraesROB_scaffold_007299_01G000300.1">
    <property type="protein sequence ID" value="TraesROB_scaffold_007299_01G000300.1"/>
    <property type="gene ID" value="TraesROB_scaffold_007299_01G000300"/>
</dbReference>
<dbReference type="PANTHER" id="PTHR44272:SF2">
    <property type="entry name" value="CHAPERONE PROTEIN DNAJ 16"/>
    <property type="match status" value="1"/>
</dbReference>
<dbReference type="Gramene" id="TraesCS6B03G0961700.1">
    <property type="protein sequence ID" value="TraesCS6B03G0961700.1.CDS"/>
    <property type="gene ID" value="TraesCS6B03G0961700"/>
</dbReference>
<dbReference type="STRING" id="4565.A0A3B6PS12"/>
<keyword evidence="3" id="KW-0472">Membrane</keyword>
<dbReference type="Gramene" id="TraesJAG6B03G03578430.1">
    <property type="protein sequence ID" value="TraesJAG6B03G03578430.1"/>
    <property type="gene ID" value="TraesJAG6B03G03578430"/>
</dbReference>
<feature type="region of interest" description="Disordered" evidence="4">
    <location>
        <begin position="362"/>
        <end position="444"/>
    </location>
</feature>
<dbReference type="Gramene" id="TraesCLE_scaffold_005436_01G000100.1">
    <property type="protein sequence ID" value="TraesCLE_scaffold_005436_01G000100.1"/>
    <property type="gene ID" value="TraesCLE_scaffold_005436_01G000100"/>
</dbReference>
<dbReference type="Gramene" id="TraesSTA6B03G03578870.1">
    <property type="protein sequence ID" value="TraesSTA6B03G03578870.1"/>
    <property type="gene ID" value="TraesSTA6B03G03578870"/>
</dbReference>
<dbReference type="KEGG" id="taes:123138274"/>
<dbReference type="InterPro" id="IPR001623">
    <property type="entry name" value="DnaJ_domain"/>
</dbReference>
<dbReference type="GeneID" id="123138274"/>
<dbReference type="EnsemblPlants" id="TraesCS6B02G340100.1">
    <property type="protein sequence ID" value="TraesCS6B02G340100.1"/>
    <property type="gene ID" value="TraesCS6B02G340100"/>
</dbReference>
<dbReference type="OrthoDB" id="10250354at2759"/>
<gene>
    <name evidence="6" type="primary">LOC123138274</name>
</gene>
<evidence type="ECO:0000256" key="4">
    <source>
        <dbReference type="SAM" id="MobiDB-lite"/>
    </source>
</evidence>
<dbReference type="InterPro" id="IPR036869">
    <property type="entry name" value="J_dom_sf"/>
</dbReference>
<dbReference type="PRINTS" id="PR00625">
    <property type="entry name" value="JDOMAIN"/>
</dbReference>
<dbReference type="Gramene" id="TraesCAD_scaffold_020990_01G000100.1">
    <property type="protein sequence ID" value="TraesCAD_scaffold_020990_01G000100.1"/>
    <property type="gene ID" value="TraesCAD_scaffold_020990_01G000100"/>
</dbReference>
<evidence type="ECO:0000256" key="1">
    <source>
        <dbReference type="ARBA" id="ARBA00004370"/>
    </source>
</evidence>
<organism evidence="6">
    <name type="scientific">Triticum aestivum</name>
    <name type="common">Wheat</name>
    <dbReference type="NCBI Taxonomy" id="4565"/>
    <lineage>
        <taxon>Eukaryota</taxon>
        <taxon>Viridiplantae</taxon>
        <taxon>Streptophyta</taxon>
        <taxon>Embryophyta</taxon>
        <taxon>Tracheophyta</taxon>
        <taxon>Spermatophyta</taxon>
        <taxon>Magnoliopsida</taxon>
        <taxon>Liliopsida</taxon>
        <taxon>Poales</taxon>
        <taxon>Poaceae</taxon>
        <taxon>BOP clade</taxon>
        <taxon>Pooideae</taxon>
        <taxon>Triticodae</taxon>
        <taxon>Triticeae</taxon>
        <taxon>Triticinae</taxon>
        <taxon>Triticum</taxon>
    </lineage>
</organism>
<dbReference type="InterPro" id="IPR018253">
    <property type="entry name" value="DnaJ_domain_CS"/>
</dbReference>
<dbReference type="AlphaFoldDB" id="A0A3B6PS12"/>
<evidence type="ECO:0000313" key="6">
    <source>
        <dbReference type="EnsemblPlants" id="TraesCS6B02G340100.1"/>
    </source>
</evidence>
<dbReference type="PROSITE" id="PS50076">
    <property type="entry name" value="DNAJ_2"/>
    <property type="match status" value="1"/>
</dbReference>
<accession>A0A3B6PS12</accession>
<dbReference type="Gene3D" id="1.10.287.110">
    <property type="entry name" value="DnaJ domain"/>
    <property type="match status" value="1"/>
</dbReference>
<dbReference type="InterPro" id="IPR052812">
    <property type="entry name" value="Plant_DnaJ_domain"/>
</dbReference>
<evidence type="ECO:0000256" key="3">
    <source>
        <dbReference type="ARBA" id="ARBA00023136"/>
    </source>
</evidence>
<keyword evidence="2" id="KW-0175">Coiled coil</keyword>
<reference evidence="6" key="2">
    <citation type="submission" date="2018-10" db="UniProtKB">
        <authorList>
            <consortium name="EnsemblPlants"/>
        </authorList>
    </citation>
    <scope>IDENTIFICATION</scope>
</reference>
<dbReference type="PANTHER" id="PTHR44272">
    <property type="entry name" value="DNAJ DOMAIN (PROKARYOTIC HEAT SHOCK PROTEIN)"/>
    <property type="match status" value="1"/>
</dbReference>
<dbReference type="Gramene" id="TraesNOR6B03G03625590.1">
    <property type="protein sequence ID" value="TraesNOR6B03G03625590.1"/>
    <property type="gene ID" value="TraesNOR6B03G03625590"/>
</dbReference>
<dbReference type="GO" id="GO:0016020">
    <property type="term" value="C:membrane"/>
    <property type="evidence" value="ECO:0007669"/>
    <property type="project" value="UniProtKB-SubCell"/>
</dbReference>
<dbReference type="Gramene" id="TraesLDM6B03G03591140.1">
    <property type="protein sequence ID" value="TraesLDM6B03G03591140.1"/>
    <property type="gene ID" value="TraesLDM6B03G03591140"/>
</dbReference>